<feature type="compositionally biased region" description="Basic and acidic residues" evidence="1">
    <location>
        <begin position="142"/>
        <end position="166"/>
    </location>
</feature>
<evidence type="ECO:0000256" key="1">
    <source>
        <dbReference type="SAM" id="MobiDB-lite"/>
    </source>
</evidence>
<dbReference type="Proteomes" id="UP001603857">
    <property type="component" value="Unassembled WGS sequence"/>
</dbReference>
<evidence type="ECO:0000313" key="2">
    <source>
        <dbReference type="EMBL" id="KAL2341297.1"/>
    </source>
</evidence>
<keyword evidence="3" id="KW-1185">Reference proteome</keyword>
<comment type="caution">
    <text evidence="2">The sequence shown here is derived from an EMBL/GenBank/DDBJ whole genome shotgun (WGS) entry which is preliminary data.</text>
</comment>
<protein>
    <submittedName>
        <fullName evidence="2">Uncharacterized protein</fullName>
    </submittedName>
</protein>
<gene>
    <name evidence="2" type="ORF">Fmac_009237</name>
</gene>
<evidence type="ECO:0000313" key="3">
    <source>
        <dbReference type="Proteomes" id="UP001603857"/>
    </source>
</evidence>
<dbReference type="AlphaFoldDB" id="A0ABD1N0H6"/>
<feature type="region of interest" description="Disordered" evidence="1">
    <location>
        <begin position="134"/>
        <end position="166"/>
    </location>
</feature>
<accession>A0ABD1N0H6</accession>
<name>A0ABD1N0H6_9FABA</name>
<sequence>MCCRKQRLHRYRFLDELHEILGNQVWQLLESDELQWLIKRLPRSNQSGEVSVLGGGMGTSEDGFWGVGVVGWRERGRAGGAVWRGGARRRERGRGGGVVWRGGIQAEKRGRGAVGEGEGWARERGRVRAVWCGEAGLGGGRGDGHGREGEGRNGEGEGRGGGRGEK</sequence>
<dbReference type="EMBL" id="JBGMDY010000003">
    <property type="protein sequence ID" value="KAL2341297.1"/>
    <property type="molecule type" value="Genomic_DNA"/>
</dbReference>
<reference evidence="2 3" key="1">
    <citation type="submission" date="2024-08" db="EMBL/GenBank/DDBJ databases">
        <title>Insights into the chromosomal genome structure of Flemingia macrophylla.</title>
        <authorList>
            <person name="Ding Y."/>
            <person name="Zhao Y."/>
            <person name="Bi W."/>
            <person name="Wu M."/>
            <person name="Zhao G."/>
            <person name="Gong Y."/>
            <person name="Li W."/>
            <person name="Zhang P."/>
        </authorList>
    </citation>
    <scope>NUCLEOTIDE SEQUENCE [LARGE SCALE GENOMIC DNA]</scope>
    <source>
        <strain evidence="2">DYQJB</strain>
        <tissue evidence="2">Leaf</tissue>
    </source>
</reference>
<proteinExistence type="predicted"/>
<organism evidence="2 3">
    <name type="scientific">Flemingia macrophylla</name>
    <dbReference type="NCBI Taxonomy" id="520843"/>
    <lineage>
        <taxon>Eukaryota</taxon>
        <taxon>Viridiplantae</taxon>
        <taxon>Streptophyta</taxon>
        <taxon>Embryophyta</taxon>
        <taxon>Tracheophyta</taxon>
        <taxon>Spermatophyta</taxon>
        <taxon>Magnoliopsida</taxon>
        <taxon>eudicotyledons</taxon>
        <taxon>Gunneridae</taxon>
        <taxon>Pentapetalae</taxon>
        <taxon>rosids</taxon>
        <taxon>fabids</taxon>
        <taxon>Fabales</taxon>
        <taxon>Fabaceae</taxon>
        <taxon>Papilionoideae</taxon>
        <taxon>50 kb inversion clade</taxon>
        <taxon>NPAAA clade</taxon>
        <taxon>indigoferoid/millettioid clade</taxon>
        <taxon>Phaseoleae</taxon>
        <taxon>Flemingia</taxon>
    </lineage>
</organism>